<evidence type="ECO:0000256" key="6">
    <source>
        <dbReference type="SAM" id="Phobius"/>
    </source>
</evidence>
<comment type="caution">
    <text evidence="8">The sequence shown here is derived from an EMBL/GenBank/DDBJ whole genome shotgun (WGS) entry which is preliminary data.</text>
</comment>
<dbReference type="GeneID" id="83182159"/>
<gene>
    <name evidence="8" type="ORF">N7498_007796</name>
</gene>
<comment type="subcellular location">
    <subcellularLocation>
        <location evidence="1">Membrane</location>
        <topology evidence="1">Multi-pass membrane protein</topology>
    </subcellularLocation>
</comment>
<dbReference type="PANTHER" id="PTHR33048">
    <property type="entry name" value="PTH11-LIKE INTEGRAL MEMBRANE PROTEIN (AFU_ORTHOLOGUE AFUA_5G11245)"/>
    <property type="match status" value="1"/>
</dbReference>
<organism evidence="8 9">
    <name type="scientific">Penicillium cinerascens</name>
    <dbReference type="NCBI Taxonomy" id="70096"/>
    <lineage>
        <taxon>Eukaryota</taxon>
        <taxon>Fungi</taxon>
        <taxon>Dikarya</taxon>
        <taxon>Ascomycota</taxon>
        <taxon>Pezizomycotina</taxon>
        <taxon>Eurotiomycetes</taxon>
        <taxon>Eurotiomycetidae</taxon>
        <taxon>Eurotiales</taxon>
        <taxon>Aspergillaceae</taxon>
        <taxon>Penicillium</taxon>
    </lineage>
</organism>
<feature type="transmembrane region" description="Helical" evidence="6">
    <location>
        <begin position="180"/>
        <end position="199"/>
    </location>
</feature>
<evidence type="ECO:0000259" key="7">
    <source>
        <dbReference type="Pfam" id="PF20684"/>
    </source>
</evidence>
<dbReference type="Pfam" id="PF20684">
    <property type="entry name" value="Fung_rhodopsin"/>
    <property type="match status" value="1"/>
</dbReference>
<feature type="transmembrane region" description="Helical" evidence="6">
    <location>
        <begin position="126"/>
        <end position="148"/>
    </location>
</feature>
<evidence type="ECO:0000256" key="4">
    <source>
        <dbReference type="ARBA" id="ARBA00023136"/>
    </source>
</evidence>
<dbReference type="RefSeq" id="XP_058307107.1">
    <property type="nucleotide sequence ID" value="XM_058454858.1"/>
</dbReference>
<reference evidence="8" key="2">
    <citation type="journal article" date="2023" name="IMA Fungus">
        <title>Comparative genomic study of the Penicillium genus elucidates a diverse pangenome and 15 lateral gene transfer events.</title>
        <authorList>
            <person name="Petersen C."/>
            <person name="Sorensen T."/>
            <person name="Nielsen M.R."/>
            <person name="Sondergaard T.E."/>
            <person name="Sorensen J.L."/>
            <person name="Fitzpatrick D.A."/>
            <person name="Frisvad J.C."/>
            <person name="Nielsen K.L."/>
        </authorList>
    </citation>
    <scope>NUCLEOTIDE SEQUENCE</scope>
    <source>
        <strain evidence="8">IBT 15544</strain>
    </source>
</reference>
<comment type="similarity">
    <text evidence="5">Belongs to the SAT4 family.</text>
</comment>
<dbReference type="InterPro" id="IPR049326">
    <property type="entry name" value="Rhodopsin_dom_fungi"/>
</dbReference>
<keyword evidence="3 6" id="KW-1133">Transmembrane helix</keyword>
<dbReference type="OrthoDB" id="3934549at2759"/>
<evidence type="ECO:0000256" key="1">
    <source>
        <dbReference type="ARBA" id="ARBA00004141"/>
    </source>
</evidence>
<feature type="transmembrane region" description="Helical" evidence="6">
    <location>
        <begin position="91"/>
        <end position="114"/>
    </location>
</feature>
<dbReference type="Proteomes" id="UP001150904">
    <property type="component" value="Unassembled WGS sequence"/>
</dbReference>
<feature type="transmembrane region" description="Helical" evidence="6">
    <location>
        <begin position="211"/>
        <end position="231"/>
    </location>
</feature>
<feature type="domain" description="Rhodopsin" evidence="7">
    <location>
        <begin position="30"/>
        <end position="272"/>
    </location>
</feature>
<keyword evidence="4 6" id="KW-0472">Membrane</keyword>
<evidence type="ECO:0000313" key="9">
    <source>
        <dbReference type="Proteomes" id="UP001150904"/>
    </source>
</evidence>
<feature type="transmembrane region" description="Helical" evidence="6">
    <location>
        <begin position="12"/>
        <end position="34"/>
    </location>
</feature>
<evidence type="ECO:0000256" key="3">
    <source>
        <dbReference type="ARBA" id="ARBA00022989"/>
    </source>
</evidence>
<keyword evidence="9" id="KW-1185">Reference proteome</keyword>
<proteinExistence type="inferred from homology"/>
<dbReference type="GO" id="GO:0016020">
    <property type="term" value="C:membrane"/>
    <property type="evidence" value="ECO:0007669"/>
    <property type="project" value="UniProtKB-SubCell"/>
</dbReference>
<dbReference type="PANTHER" id="PTHR33048:SF165">
    <property type="entry name" value="INTEGRAL MEMBRANE PROTEIN"/>
    <property type="match status" value="1"/>
</dbReference>
<evidence type="ECO:0000256" key="5">
    <source>
        <dbReference type="ARBA" id="ARBA00038359"/>
    </source>
</evidence>
<dbReference type="EMBL" id="JAPQKR010000014">
    <property type="protein sequence ID" value="KAJ5198679.1"/>
    <property type="molecule type" value="Genomic_DNA"/>
</dbReference>
<feature type="transmembrane region" description="Helical" evidence="6">
    <location>
        <begin position="46"/>
        <end position="71"/>
    </location>
</feature>
<evidence type="ECO:0000256" key="2">
    <source>
        <dbReference type="ARBA" id="ARBA00022692"/>
    </source>
</evidence>
<dbReference type="AlphaFoldDB" id="A0A9W9JLS2"/>
<dbReference type="InterPro" id="IPR052337">
    <property type="entry name" value="SAT4-like"/>
</dbReference>
<keyword evidence="2 6" id="KW-0812">Transmembrane</keyword>
<reference evidence="8" key="1">
    <citation type="submission" date="2022-12" db="EMBL/GenBank/DDBJ databases">
        <authorList>
            <person name="Petersen C."/>
        </authorList>
    </citation>
    <scope>NUCLEOTIDE SEQUENCE</scope>
    <source>
        <strain evidence="8">IBT 15544</strain>
    </source>
</reference>
<name>A0A9W9JLS2_9EURO</name>
<accession>A0A9W9JLS2</accession>
<evidence type="ECO:0000313" key="8">
    <source>
        <dbReference type="EMBL" id="KAJ5198679.1"/>
    </source>
</evidence>
<sequence length="364" mass="40287">MAHAAPAGYGTTLLVVTWVEAAIAFLLLLARVYTTWRITRHVRSDLFLALLTFAVAMASTIFLTVSIGYGLGEHVAADALLPEQISAAIKWSWINQALGIFAIALGKLAIVAFLQQIHGPEHRGRVLMLWGVAISNLLINSITIGMIYTQCSPREKLWNDAISGSCDGRRRNQTTAYFQGSWSAFCDLILALYPVAFFWKVRLSMRIKVGLCLLMGLGIIACACSIVKTTYLRVLSQTQDVTYYIAQLVTWNETEKWVVLIVGCIPPIRPLLMVLFHKVVSSVRSSPGHNKHYKETELHSYSQVSSPAVGSRSDTARLPSVLFAKRSEDNALEEGAIMRTTDIILSYEVAHQLLAHRAHQATTD</sequence>
<protein>
    <recommendedName>
        <fullName evidence="7">Rhodopsin domain-containing protein</fullName>
    </recommendedName>
</protein>